<proteinExistence type="predicted"/>
<dbReference type="PROSITE" id="PS01081">
    <property type="entry name" value="HTH_TETR_1"/>
    <property type="match status" value="1"/>
</dbReference>
<dbReference type="Gene3D" id="1.10.10.60">
    <property type="entry name" value="Homeodomain-like"/>
    <property type="match status" value="1"/>
</dbReference>
<dbReference type="InterPro" id="IPR023772">
    <property type="entry name" value="DNA-bd_HTH_TetR-type_CS"/>
</dbReference>
<keyword evidence="1" id="KW-0805">Transcription regulation</keyword>
<evidence type="ECO:0000313" key="8">
    <source>
        <dbReference type="Proteomes" id="UP000033203"/>
    </source>
</evidence>
<evidence type="ECO:0000313" key="7">
    <source>
        <dbReference type="EMBL" id="KIU26105.1"/>
    </source>
</evidence>
<feature type="domain" description="HTH tetR-type" evidence="6">
    <location>
        <begin position="27"/>
        <end position="87"/>
    </location>
</feature>
<accession>A0A0D1M2E3</accession>
<dbReference type="InterPro" id="IPR036271">
    <property type="entry name" value="Tet_transcr_reg_TetR-rel_C_sf"/>
</dbReference>
<evidence type="ECO:0000256" key="1">
    <source>
        <dbReference type="ARBA" id="ARBA00023015"/>
    </source>
</evidence>
<feature type="compositionally biased region" description="Low complexity" evidence="5">
    <location>
        <begin position="1"/>
        <end position="14"/>
    </location>
</feature>
<name>A0A0D1M2E3_9SPHN</name>
<dbReference type="AlphaFoldDB" id="A0A0D1M2E3"/>
<dbReference type="PRINTS" id="PR00455">
    <property type="entry name" value="HTHTETR"/>
</dbReference>
<dbReference type="Proteomes" id="UP000033203">
    <property type="component" value="Unassembled WGS sequence"/>
</dbReference>
<evidence type="ECO:0000256" key="2">
    <source>
        <dbReference type="ARBA" id="ARBA00023125"/>
    </source>
</evidence>
<evidence type="ECO:0000256" key="3">
    <source>
        <dbReference type="ARBA" id="ARBA00023163"/>
    </source>
</evidence>
<dbReference type="PANTHER" id="PTHR30055:SF234">
    <property type="entry name" value="HTH-TYPE TRANSCRIPTIONAL REGULATOR BETI"/>
    <property type="match status" value="1"/>
</dbReference>
<evidence type="ECO:0000256" key="4">
    <source>
        <dbReference type="PROSITE-ProRule" id="PRU00335"/>
    </source>
</evidence>
<feature type="DNA-binding region" description="H-T-H motif" evidence="4">
    <location>
        <begin position="50"/>
        <end position="69"/>
    </location>
</feature>
<dbReference type="SUPFAM" id="SSF48498">
    <property type="entry name" value="Tetracyclin repressor-like, C-terminal domain"/>
    <property type="match status" value="1"/>
</dbReference>
<dbReference type="Gene3D" id="1.10.357.10">
    <property type="entry name" value="Tetracycline Repressor, domain 2"/>
    <property type="match status" value="1"/>
</dbReference>
<organism evidence="7 8">
    <name type="scientific">Sphingomonas melonis</name>
    <dbReference type="NCBI Taxonomy" id="152682"/>
    <lineage>
        <taxon>Bacteria</taxon>
        <taxon>Pseudomonadati</taxon>
        <taxon>Pseudomonadota</taxon>
        <taxon>Alphaproteobacteria</taxon>
        <taxon>Sphingomonadales</taxon>
        <taxon>Sphingomonadaceae</taxon>
        <taxon>Sphingomonas</taxon>
    </lineage>
</organism>
<sequence length="218" mass="23565">MTEAAADAADSADSPTTAKTPRTARGRRTLRALLDAAAVEFGERGFHDASISGITRRAGIALGSFYTYFDSKDAVFRALVTDMSAQVRDHVAPAVRAAPDGLAAERAGLAEFIGFVRDHKEIYRIIDEAEFVDSDSFRAHYASTAERIEARLRAAAARGEVRGDVDDVHAWAIMGMNVFLGLRYGVWSEDRDIAAVADQAASLLRDGLFPNRSAITEA</sequence>
<reference evidence="7 8" key="1">
    <citation type="submission" date="2015-01" db="EMBL/GenBank/DDBJ databases">
        <title>Genome of Sphingomonas taxi strain 30a.</title>
        <authorList>
            <person name="Eevers N."/>
            <person name="Van Hamme J."/>
            <person name="Bottos E."/>
            <person name="Weyens N."/>
            <person name="Vangronsveld J."/>
        </authorList>
    </citation>
    <scope>NUCLEOTIDE SEQUENCE [LARGE SCALE GENOMIC DNA]</scope>
    <source>
        <strain evidence="7 8">30a</strain>
    </source>
</reference>
<evidence type="ECO:0000256" key="5">
    <source>
        <dbReference type="SAM" id="MobiDB-lite"/>
    </source>
</evidence>
<dbReference type="Pfam" id="PF00440">
    <property type="entry name" value="TetR_N"/>
    <property type="match status" value="1"/>
</dbReference>
<dbReference type="InterPro" id="IPR009057">
    <property type="entry name" value="Homeodomain-like_sf"/>
</dbReference>
<dbReference type="PROSITE" id="PS50977">
    <property type="entry name" value="HTH_TETR_2"/>
    <property type="match status" value="1"/>
</dbReference>
<dbReference type="InterPro" id="IPR001647">
    <property type="entry name" value="HTH_TetR"/>
</dbReference>
<dbReference type="GO" id="GO:0003700">
    <property type="term" value="F:DNA-binding transcription factor activity"/>
    <property type="evidence" value="ECO:0007669"/>
    <property type="project" value="TreeGrafter"/>
</dbReference>
<feature type="region of interest" description="Disordered" evidence="5">
    <location>
        <begin position="1"/>
        <end position="25"/>
    </location>
</feature>
<dbReference type="EMBL" id="JXTP01000088">
    <property type="protein sequence ID" value="KIU26105.1"/>
    <property type="molecule type" value="Genomic_DNA"/>
</dbReference>
<protein>
    <submittedName>
        <fullName evidence="7">TetR family transcriptional regulator</fullName>
    </submittedName>
</protein>
<dbReference type="SUPFAM" id="SSF46689">
    <property type="entry name" value="Homeodomain-like"/>
    <property type="match status" value="1"/>
</dbReference>
<dbReference type="PATRIC" id="fig|1549858.7.peg.1566"/>
<dbReference type="PANTHER" id="PTHR30055">
    <property type="entry name" value="HTH-TYPE TRANSCRIPTIONAL REGULATOR RUTR"/>
    <property type="match status" value="1"/>
</dbReference>
<evidence type="ECO:0000259" key="6">
    <source>
        <dbReference type="PROSITE" id="PS50977"/>
    </source>
</evidence>
<dbReference type="GO" id="GO:0000976">
    <property type="term" value="F:transcription cis-regulatory region binding"/>
    <property type="evidence" value="ECO:0007669"/>
    <property type="project" value="TreeGrafter"/>
</dbReference>
<keyword evidence="2 4" id="KW-0238">DNA-binding</keyword>
<dbReference type="InterPro" id="IPR050109">
    <property type="entry name" value="HTH-type_TetR-like_transc_reg"/>
</dbReference>
<gene>
    <name evidence="7" type="ORF">SR41_16220</name>
</gene>
<keyword evidence="3" id="KW-0804">Transcription</keyword>
<comment type="caution">
    <text evidence="7">The sequence shown here is derived from an EMBL/GenBank/DDBJ whole genome shotgun (WGS) entry which is preliminary data.</text>
</comment>